<feature type="transmembrane region" description="Helical" evidence="1">
    <location>
        <begin position="276"/>
        <end position="298"/>
    </location>
</feature>
<keyword evidence="1" id="KW-1133">Transmembrane helix</keyword>
<feature type="transmembrane region" description="Helical" evidence="1">
    <location>
        <begin position="139"/>
        <end position="158"/>
    </location>
</feature>
<dbReference type="eggNOG" id="arCOG04923">
    <property type="taxonomic scope" value="Archaea"/>
</dbReference>
<dbReference type="PANTHER" id="PTHR30354:SF11">
    <property type="entry name" value="PERMEASE"/>
    <property type="match status" value="1"/>
</dbReference>
<feature type="transmembrane region" description="Helical" evidence="1">
    <location>
        <begin position="335"/>
        <end position="351"/>
    </location>
</feature>
<keyword evidence="3" id="KW-1185">Reference proteome</keyword>
<dbReference type="InterPro" id="IPR003474">
    <property type="entry name" value="Glcn_transporter"/>
</dbReference>
<organism evidence="2 3">
    <name type="scientific">Methanolacinia petrolearia (strain DSM 11571 / OCM 486 / SEBR 4847)</name>
    <name type="common">Methanoplanus petrolearius</name>
    <dbReference type="NCBI Taxonomy" id="679926"/>
    <lineage>
        <taxon>Archaea</taxon>
        <taxon>Methanobacteriati</taxon>
        <taxon>Methanobacteriota</taxon>
        <taxon>Stenosarchaea group</taxon>
        <taxon>Methanomicrobia</taxon>
        <taxon>Methanomicrobiales</taxon>
        <taxon>Methanomicrobiaceae</taxon>
        <taxon>Methanolacinia</taxon>
    </lineage>
</organism>
<keyword evidence="1" id="KW-0472">Membrane</keyword>
<dbReference type="Proteomes" id="UP000006565">
    <property type="component" value="Chromosome"/>
</dbReference>
<feature type="transmembrane region" description="Helical" evidence="1">
    <location>
        <begin position="357"/>
        <end position="380"/>
    </location>
</feature>
<protein>
    <submittedName>
        <fullName evidence="2">Citrate transporter</fullName>
    </submittedName>
</protein>
<feature type="transmembrane region" description="Helical" evidence="1">
    <location>
        <begin position="400"/>
        <end position="422"/>
    </location>
</feature>
<feature type="transmembrane region" description="Helical" evidence="1">
    <location>
        <begin position="28"/>
        <end position="51"/>
    </location>
</feature>
<dbReference type="EMBL" id="CP002117">
    <property type="protein sequence ID" value="ADN36787.1"/>
    <property type="molecule type" value="Genomic_DNA"/>
</dbReference>
<accession>E1RJI1</accession>
<dbReference type="GeneID" id="9744520"/>
<dbReference type="HOGENOM" id="CLU_027949_0_2_2"/>
<feature type="transmembrane region" description="Helical" evidence="1">
    <location>
        <begin position="58"/>
        <end position="77"/>
    </location>
</feature>
<dbReference type="AlphaFoldDB" id="E1RJI1"/>
<proteinExistence type="predicted"/>
<evidence type="ECO:0000256" key="1">
    <source>
        <dbReference type="SAM" id="Phobius"/>
    </source>
</evidence>
<evidence type="ECO:0000313" key="3">
    <source>
        <dbReference type="Proteomes" id="UP000006565"/>
    </source>
</evidence>
<dbReference type="OrthoDB" id="99138at2157"/>
<feature type="transmembrane region" description="Helical" evidence="1">
    <location>
        <begin position="310"/>
        <end position="328"/>
    </location>
</feature>
<dbReference type="GO" id="GO:0005886">
    <property type="term" value="C:plasma membrane"/>
    <property type="evidence" value="ECO:0007669"/>
    <property type="project" value="TreeGrafter"/>
</dbReference>
<dbReference type="KEGG" id="mpi:Mpet_2039"/>
<feature type="transmembrane region" description="Helical" evidence="1">
    <location>
        <begin position="247"/>
        <end position="264"/>
    </location>
</feature>
<feature type="transmembrane region" description="Helical" evidence="1">
    <location>
        <begin position="223"/>
        <end position="241"/>
    </location>
</feature>
<sequence>MDPVLVLILTLAFITVLAFSRKVPTFVFLFSGAVFLGLLAGFGFEQVLTWAIEGMGNIFSSFAVIILSGIVIVRLLSDQSLLDIIISGLRFGIKDRGVNAGIIGYILSIPTTCCITTYLMIAPAMKKPGDKTPGSNRPLYLVAVGSIISYVLIFPTPATIPLLTGLAPDYPVFNFDAITIPLSFGILVIILLLSGFLYRKTKRETVESVLPEEKVPAGRKIRAWAPFIVMFAAIPVGLFLLQLSHLILTQFIMLAGMITALALAPPDIRMKSFSKGAKFAGLILFDFCSAGAVGKVIVGSGIANGIMDSMIPVLPDILVPFIIAAVFATVQGSRVVTAVISSEIIATAGLAETLHPVPLILMVSAGTCFISYLTDPYFWLVQRTTGDDITTVMKHYTLPLAVAAVIIFVVALLLTVFFFPYVENAALLV</sequence>
<dbReference type="STRING" id="679926.Mpet_2039"/>
<feature type="transmembrane region" description="Helical" evidence="1">
    <location>
        <begin position="97"/>
        <end position="119"/>
    </location>
</feature>
<dbReference type="Pfam" id="PF02447">
    <property type="entry name" value="GntP_permease"/>
    <property type="match status" value="1"/>
</dbReference>
<reference evidence="2 3" key="1">
    <citation type="journal article" date="2010" name="Stand. Genomic Sci.">
        <title>Complete genome sequence of Methanoplanus petrolearius type strain (SEBR 4847).</title>
        <authorList>
            <person name="Brambilla E."/>
            <person name="Djao O.D."/>
            <person name="Daligault H."/>
            <person name="Lapidus A."/>
            <person name="Lucas S."/>
            <person name="Hammon N."/>
            <person name="Nolan M."/>
            <person name="Tice H."/>
            <person name="Cheng J.F."/>
            <person name="Han C."/>
            <person name="Tapia R."/>
            <person name="Goodwin L."/>
            <person name="Pitluck S."/>
            <person name="Liolios K."/>
            <person name="Ivanova N."/>
            <person name="Mavromatis K."/>
            <person name="Mikhailova N."/>
            <person name="Pati A."/>
            <person name="Chen A."/>
            <person name="Palaniappan K."/>
            <person name="Land M."/>
            <person name="Hauser L."/>
            <person name="Chang Y.J."/>
            <person name="Jeffries C.D."/>
            <person name="Rohde M."/>
            <person name="Spring S."/>
            <person name="Sikorski J."/>
            <person name="Goker M."/>
            <person name="Woyke T."/>
            <person name="Bristow J."/>
            <person name="Eisen J.A."/>
            <person name="Markowitz V."/>
            <person name="Hugenholtz P."/>
            <person name="Kyrpides N.C."/>
            <person name="Klenk H.P."/>
        </authorList>
    </citation>
    <scope>NUCLEOTIDE SEQUENCE [LARGE SCALE GENOMIC DNA]</scope>
    <source>
        <strain evidence="3">DSM 11571 / OCM 486 / SEBR 4847</strain>
    </source>
</reference>
<feature type="transmembrane region" description="Helical" evidence="1">
    <location>
        <begin position="178"/>
        <end position="198"/>
    </location>
</feature>
<keyword evidence="1" id="KW-0812">Transmembrane</keyword>
<gene>
    <name evidence="2" type="ordered locus">Mpet_2039</name>
</gene>
<dbReference type="RefSeq" id="WP_013329964.1">
    <property type="nucleotide sequence ID" value="NC_014507.1"/>
</dbReference>
<dbReference type="PANTHER" id="PTHR30354">
    <property type="entry name" value="GNT FAMILY GLUCONATE TRANSPORTER"/>
    <property type="match status" value="1"/>
</dbReference>
<name>E1RJI1_METP4</name>
<dbReference type="GO" id="GO:0015128">
    <property type="term" value="F:gluconate transmembrane transporter activity"/>
    <property type="evidence" value="ECO:0007669"/>
    <property type="project" value="InterPro"/>
</dbReference>
<evidence type="ECO:0000313" key="2">
    <source>
        <dbReference type="EMBL" id="ADN36787.1"/>
    </source>
</evidence>